<reference evidence="12 13" key="1">
    <citation type="journal article" date="2012" name="Nature">
        <title>The genomic landscape of species divergence in Ficedula flycatchers.</title>
        <authorList>
            <person name="Ellegren H."/>
            <person name="Smeds L."/>
            <person name="Burri R."/>
            <person name="Olason P.I."/>
            <person name="Backstrom N."/>
            <person name="Kawakami T."/>
            <person name="Kunstner A."/>
            <person name="Makinen H."/>
            <person name="Nadachowska-Brzyska K."/>
            <person name="Qvarnstrom A."/>
            <person name="Uebbing S."/>
            <person name="Wolf J.B."/>
        </authorList>
    </citation>
    <scope>NUCLEOTIDE SEQUENCE [LARGE SCALE GENOMIC DNA]</scope>
</reference>
<proteinExistence type="predicted"/>
<dbReference type="eggNOG" id="KOG4421">
    <property type="taxonomic scope" value="Eukaryota"/>
</dbReference>
<evidence type="ECO:0000256" key="6">
    <source>
        <dbReference type="ARBA" id="ARBA00031361"/>
    </source>
</evidence>
<dbReference type="InterPro" id="IPR019343">
    <property type="entry name" value="PPP1R21_N"/>
</dbReference>
<name>U3K983_FICAL</name>
<dbReference type="Proteomes" id="UP000016665">
    <property type="component" value="Chromosome 3"/>
</dbReference>
<keyword evidence="5 9" id="KW-0175">Coiled coil</keyword>
<evidence type="ECO:0000256" key="8">
    <source>
        <dbReference type="ARBA" id="ARBA00044824"/>
    </source>
</evidence>
<dbReference type="PANTHER" id="PTHR21448">
    <property type="entry name" value="SMOOTH MUSCLE MYOSIN HEAVY CHAIN-RELATED"/>
    <property type="match status" value="1"/>
</dbReference>
<evidence type="ECO:0000256" key="5">
    <source>
        <dbReference type="ARBA" id="ARBA00023054"/>
    </source>
</evidence>
<accession>U3K983</accession>
<feature type="region of interest" description="Disordered" evidence="10">
    <location>
        <begin position="86"/>
        <end position="107"/>
    </location>
</feature>
<protein>
    <recommendedName>
        <fullName evidence="2">Protein phosphatase 1 regulatory subunit 21</fullName>
    </recommendedName>
    <alternativeName>
        <fullName evidence="7">Coiled-coil domain-containing protein 128</fullName>
    </alternativeName>
    <alternativeName>
        <fullName evidence="8">Ferry endosomal RAB5 effector complex subunit 2</fullName>
    </alternativeName>
    <alternativeName>
        <fullName evidence="6">KLRAQ motif-containing protein 1</fullName>
    </alternativeName>
</protein>
<keyword evidence="3" id="KW-0967">Endosome</keyword>
<feature type="compositionally biased region" description="Polar residues" evidence="10">
    <location>
        <begin position="96"/>
        <end position="107"/>
    </location>
</feature>
<gene>
    <name evidence="12" type="primary">PPP1R21</name>
</gene>
<dbReference type="STRING" id="59894.ENSFALP00000011587"/>
<dbReference type="PANTHER" id="PTHR21448:SF0">
    <property type="entry name" value="PROTEIN PHOSPHATASE 1 REGULATORY SUBUNIT 21"/>
    <property type="match status" value="1"/>
</dbReference>
<evidence type="ECO:0000256" key="4">
    <source>
        <dbReference type="ARBA" id="ARBA00022884"/>
    </source>
</evidence>
<dbReference type="InterPro" id="IPR040024">
    <property type="entry name" value="PPP1R21"/>
</dbReference>
<keyword evidence="4" id="KW-0694">RNA-binding</keyword>
<evidence type="ECO:0000256" key="3">
    <source>
        <dbReference type="ARBA" id="ARBA00022753"/>
    </source>
</evidence>
<dbReference type="Pfam" id="PF10205">
    <property type="entry name" value="KLRAQ"/>
    <property type="match status" value="1"/>
</dbReference>
<reference evidence="12" key="3">
    <citation type="submission" date="2025-09" db="UniProtKB">
        <authorList>
            <consortium name="Ensembl"/>
        </authorList>
    </citation>
    <scope>IDENTIFICATION</scope>
</reference>
<feature type="coiled-coil region" evidence="9">
    <location>
        <begin position="145"/>
        <end position="211"/>
    </location>
</feature>
<dbReference type="Pfam" id="PF10212">
    <property type="entry name" value="PPP1R21_helical"/>
    <property type="match status" value="1"/>
</dbReference>
<dbReference type="InterPro" id="IPR019348">
    <property type="entry name" value="PPP1R21_six_helix"/>
</dbReference>
<feature type="coiled-coil region" evidence="9">
    <location>
        <begin position="683"/>
        <end position="717"/>
    </location>
</feature>
<evidence type="ECO:0000313" key="12">
    <source>
        <dbReference type="Ensembl" id="ENSFALP00000011587.2"/>
    </source>
</evidence>
<evidence type="ECO:0000313" key="13">
    <source>
        <dbReference type="Proteomes" id="UP000016665"/>
    </source>
</evidence>
<evidence type="ECO:0000256" key="1">
    <source>
        <dbReference type="ARBA" id="ARBA00004412"/>
    </source>
</evidence>
<dbReference type="GO" id="GO:0016020">
    <property type="term" value="C:membrane"/>
    <property type="evidence" value="ECO:0007669"/>
    <property type="project" value="TreeGrafter"/>
</dbReference>
<feature type="coiled-coil region" evidence="9">
    <location>
        <begin position="559"/>
        <end position="611"/>
    </location>
</feature>
<dbReference type="GO" id="GO:0003723">
    <property type="term" value="F:RNA binding"/>
    <property type="evidence" value="ECO:0007669"/>
    <property type="project" value="UniProtKB-KW"/>
</dbReference>
<evidence type="ECO:0000256" key="7">
    <source>
        <dbReference type="ARBA" id="ARBA00031617"/>
    </source>
</evidence>
<dbReference type="Ensembl" id="ENSFALT00000011634.2">
    <property type="protein sequence ID" value="ENSFALP00000011587.2"/>
    <property type="gene ID" value="ENSFALG00000011088.2"/>
</dbReference>
<dbReference type="GO" id="GO:0005769">
    <property type="term" value="C:early endosome"/>
    <property type="evidence" value="ECO:0007669"/>
    <property type="project" value="UniProtKB-SubCell"/>
</dbReference>
<dbReference type="AlphaFoldDB" id="U3K983"/>
<evidence type="ECO:0000256" key="2">
    <source>
        <dbReference type="ARBA" id="ARBA00020102"/>
    </source>
</evidence>
<evidence type="ECO:0000256" key="9">
    <source>
        <dbReference type="SAM" id="Coils"/>
    </source>
</evidence>
<evidence type="ECO:0000259" key="11">
    <source>
        <dbReference type="SMART" id="SM01254"/>
    </source>
</evidence>
<dbReference type="Pfam" id="PF21636">
    <property type="entry name" value="PPP1R21_C"/>
    <property type="match status" value="1"/>
</dbReference>
<comment type="subcellular location">
    <subcellularLocation>
        <location evidence="1">Early endosome</location>
    </subcellularLocation>
</comment>
<dbReference type="SMART" id="SM01254">
    <property type="entry name" value="KLRAQ"/>
    <property type="match status" value="1"/>
</dbReference>
<reference evidence="12" key="2">
    <citation type="submission" date="2025-08" db="UniProtKB">
        <authorList>
            <consortium name="Ensembl"/>
        </authorList>
    </citation>
    <scope>IDENTIFICATION</scope>
</reference>
<feature type="domain" description="Protein phosphatase 1 regulatory subunit 21 N-terminal" evidence="11">
    <location>
        <begin position="12"/>
        <end position="113"/>
    </location>
</feature>
<dbReference type="InterPro" id="IPR049372">
    <property type="entry name" value="PPP1R21_C"/>
</dbReference>
<keyword evidence="13" id="KW-1185">Reference proteome</keyword>
<evidence type="ECO:0000256" key="10">
    <source>
        <dbReference type="SAM" id="MobiDB-lite"/>
    </source>
</evidence>
<dbReference type="GeneTree" id="ENSGT00390000006820"/>
<dbReference type="HOGENOM" id="CLU_022372_0_0_1"/>
<organism evidence="12 13">
    <name type="scientific">Ficedula albicollis</name>
    <name type="common">Collared flycatcher</name>
    <name type="synonym">Muscicapa albicollis</name>
    <dbReference type="NCBI Taxonomy" id="59894"/>
    <lineage>
        <taxon>Eukaryota</taxon>
        <taxon>Metazoa</taxon>
        <taxon>Chordata</taxon>
        <taxon>Craniata</taxon>
        <taxon>Vertebrata</taxon>
        <taxon>Euteleostomi</taxon>
        <taxon>Archelosauria</taxon>
        <taxon>Archosauria</taxon>
        <taxon>Dinosauria</taxon>
        <taxon>Saurischia</taxon>
        <taxon>Theropoda</taxon>
        <taxon>Coelurosauria</taxon>
        <taxon>Aves</taxon>
        <taxon>Neognathae</taxon>
        <taxon>Neoaves</taxon>
        <taxon>Telluraves</taxon>
        <taxon>Australaves</taxon>
        <taxon>Passeriformes</taxon>
        <taxon>Muscicapidae</taxon>
        <taxon>Ficedula</taxon>
    </lineage>
</organism>
<sequence length="767" mass="87433">MAAAAELQGKYQKLAQEYSKLRAQNQVLKKGVVDEQANSASLKEQLKMKDQSLRKLQQEMDSLTFRNQQLAKRVELLQDELALSEARGKKNKKSVEPSSQLSQEQKSVFNEDLQKKIEENERLHILFFEADEQHKRLEAELRSRLEVLEMDAAQHQAVVDSLTKKYTETIEKLQNDKAKLEIKSQTLEREAKDCRLRTEECQQQLKNLQAALGSRLEESLCIINEKVPFNDTRSIRYNALNVPLHNRRNQLKLRDLAGQAMAFVQELVTALLNFHTYTEQKVQIFPIDSATDTISPLNQKFSQYLHENASYVRPLEEGMLHLFESITEDTVTVLETTVKLKAFSEHLASYLGFLRKILPYQLKSLEEECESSLCTAALRARNMELHRDMKRLTAVFEKLHTYVGLLALPSTRPEGLLRTNYNFVFTNIAASLHGFHDILKDISKHYSQKAALEQEVPTATQKLITTNDCILSSVAALTNGAGKMASFFSNNLDHFTSSLSYGPKGGAEFISPLSAECMLQYKKKAAAYIKSLKKPCADSVPYEEALANRRVLLSSTESREGLAQQVQQSLEKIAKLEQEKEHWMLEAQLAKIKLEKENQKLKNSLSGHITETIQEHSVLPNIAEQKKETTEKSLREPIKSTSLAPDVESREDLIKTHYMARIAELTSHLQLADSKSVHFHAECRALAKRLSLAEKSKESLTEELKLSSQNITRLQDELMTTKRSYEDQLSMMSDHLCSMNETLTKQREEIDTLKMTSKGNSKKNKNR</sequence>